<reference evidence="2 3" key="1">
    <citation type="journal article" date="2012" name="BMC Genomics">
        <title>Comparative genomics of the white-rot fungi, Phanerochaete carnosa and P. chrysosporium, to elucidate the genetic basis of the distinct wood types they colonize.</title>
        <authorList>
            <person name="Suzuki H."/>
            <person name="MacDonald J."/>
            <person name="Syed K."/>
            <person name="Salamov A."/>
            <person name="Hori C."/>
            <person name="Aerts A."/>
            <person name="Henrissat B."/>
            <person name="Wiebenga A."/>
            <person name="vanKuyk P.A."/>
            <person name="Barry K."/>
            <person name="Lindquist E."/>
            <person name="LaButti K."/>
            <person name="Lapidus A."/>
            <person name="Lucas S."/>
            <person name="Coutinho P."/>
            <person name="Gong Y."/>
            <person name="Samejima M."/>
            <person name="Mahadevan R."/>
            <person name="Abou-Zaid M."/>
            <person name="de Vries R.P."/>
            <person name="Igarashi K."/>
            <person name="Yadav J.S."/>
            <person name="Grigoriev I.V."/>
            <person name="Master E.R."/>
        </authorList>
    </citation>
    <scope>NUCLEOTIDE SEQUENCE [LARGE SCALE GENOMIC DNA]</scope>
    <source>
        <strain evidence="2 3">HHB-10118-sp</strain>
    </source>
</reference>
<dbReference type="InParanoid" id="K5VS80"/>
<dbReference type="AlphaFoldDB" id="K5VS80"/>
<gene>
    <name evidence="2" type="ORF">PHACADRAFT_106800</name>
</gene>
<dbReference type="GeneID" id="18907418"/>
<organism evidence="2 3">
    <name type="scientific">Phanerochaete carnosa (strain HHB-10118-sp)</name>
    <name type="common">White-rot fungus</name>
    <name type="synonym">Peniophora carnosa</name>
    <dbReference type="NCBI Taxonomy" id="650164"/>
    <lineage>
        <taxon>Eukaryota</taxon>
        <taxon>Fungi</taxon>
        <taxon>Dikarya</taxon>
        <taxon>Basidiomycota</taxon>
        <taxon>Agaricomycotina</taxon>
        <taxon>Agaricomycetes</taxon>
        <taxon>Polyporales</taxon>
        <taxon>Phanerochaetaceae</taxon>
        <taxon>Phanerochaete</taxon>
    </lineage>
</organism>
<accession>K5VS80</accession>
<evidence type="ECO:0000256" key="1">
    <source>
        <dbReference type="SAM" id="SignalP"/>
    </source>
</evidence>
<feature type="chain" id="PRO_5003884960" description="F-box domain-containing protein" evidence="1">
    <location>
        <begin position="24"/>
        <end position="86"/>
    </location>
</feature>
<name>K5VS80_PHACS</name>
<feature type="signal peptide" evidence="1">
    <location>
        <begin position="1"/>
        <end position="23"/>
    </location>
</feature>
<proteinExistence type="predicted"/>
<protein>
    <recommendedName>
        <fullName evidence="4">F-box domain-containing protein</fullName>
    </recommendedName>
</protein>
<dbReference type="HOGENOM" id="CLU_2503964_0_0_1"/>
<dbReference type="RefSeq" id="XP_007401700.1">
    <property type="nucleotide sequence ID" value="XM_007401638.1"/>
</dbReference>
<keyword evidence="3" id="KW-1185">Reference proteome</keyword>
<evidence type="ECO:0000313" key="3">
    <source>
        <dbReference type="Proteomes" id="UP000008370"/>
    </source>
</evidence>
<dbReference type="OrthoDB" id="2786563at2759"/>
<evidence type="ECO:0000313" key="2">
    <source>
        <dbReference type="EMBL" id="EKM49635.1"/>
    </source>
</evidence>
<dbReference type="EMBL" id="JH930480">
    <property type="protein sequence ID" value="EKM49635.1"/>
    <property type="molecule type" value="Genomic_DNA"/>
</dbReference>
<keyword evidence="1" id="KW-0732">Signal</keyword>
<dbReference type="KEGG" id="pco:PHACADRAFT_106800"/>
<dbReference type="Proteomes" id="UP000008370">
    <property type="component" value="Unassembled WGS sequence"/>
</dbReference>
<evidence type="ECO:0008006" key="4">
    <source>
        <dbReference type="Google" id="ProtNLM"/>
    </source>
</evidence>
<sequence>VLVVCKRWFRIALPLLYTCLFLSKPKHMKTVARAVQSDPQLGRAICHLWLEGGFGKELYSFMKLAPNVETLYLILQATSNDLIAGL</sequence>
<feature type="non-terminal residue" evidence="2">
    <location>
        <position position="1"/>
    </location>
</feature>